<protein>
    <submittedName>
        <fullName evidence="2">Methyltransferase FkbM family</fullName>
    </submittedName>
</protein>
<dbReference type="InterPro" id="IPR006342">
    <property type="entry name" value="FkbM_mtfrase"/>
</dbReference>
<dbReference type="GO" id="GO:0032259">
    <property type="term" value="P:methylation"/>
    <property type="evidence" value="ECO:0007669"/>
    <property type="project" value="UniProtKB-KW"/>
</dbReference>
<feature type="domain" description="Methyltransferase FkbM" evidence="1">
    <location>
        <begin position="43"/>
        <end position="207"/>
    </location>
</feature>
<evidence type="ECO:0000313" key="2">
    <source>
        <dbReference type="EMBL" id="KKT36223.1"/>
    </source>
</evidence>
<dbReference type="PATRIC" id="fig|1618376.3.peg.153"/>
<dbReference type="Proteomes" id="UP000034069">
    <property type="component" value="Unassembled WGS sequence"/>
</dbReference>
<sequence length="224" mass="25669">MGLKQKIINSPFYDWFGKRSFSQAGEDIIASTELRRGRGYYVDIGAYHPKLFSNTYFFYKRGWRGLVVEPNPEMVRLYKEIRKKDVALGIGVGGKDGAEDYYMFKDSAANTFDPGAAERNKQSGRKMIGKKPVAILRLSKILDEYLPKGQKVDLLSVDTEGMDEEVLRSNDWKKYRPRVVICEDLQYFWEKPLKSGVAVLMGGLGYRLVGMTPYSLVFKDEDEK</sequence>
<organism evidence="2 3">
    <name type="scientific">Candidatus Collierbacteria bacterium GW2011_GWA1_44_12</name>
    <dbReference type="NCBI Taxonomy" id="1618376"/>
    <lineage>
        <taxon>Bacteria</taxon>
        <taxon>Candidatus Collieribacteriota</taxon>
    </lineage>
</organism>
<dbReference type="GO" id="GO:0008168">
    <property type="term" value="F:methyltransferase activity"/>
    <property type="evidence" value="ECO:0007669"/>
    <property type="project" value="UniProtKB-KW"/>
</dbReference>
<name>A0A0G1GPG4_9BACT</name>
<dbReference type="InterPro" id="IPR029063">
    <property type="entry name" value="SAM-dependent_MTases_sf"/>
</dbReference>
<gene>
    <name evidence="2" type="ORF">UW23_C0004G0006</name>
</gene>
<comment type="caution">
    <text evidence="2">The sequence shown here is derived from an EMBL/GenBank/DDBJ whole genome shotgun (WGS) entry which is preliminary data.</text>
</comment>
<accession>A0A0G1GPG4</accession>
<dbReference type="Pfam" id="PF05050">
    <property type="entry name" value="Methyltransf_21"/>
    <property type="match status" value="1"/>
</dbReference>
<reference evidence="2 3" key="1">
    <citation type="journal article" date="2015" name="Nature">
        <title>rRNA introns, odd ribosomes, and small enigmatic genomes across a large radiation of phyla.</title>
        <authorList>
            <person name="Brown C.T."/>
            <person name="Hug L.A."/>
            <person name="Thomas B.C."/>
            <person name="Sharon I."/>
            <person name="Castelle C.J."/>
            <person name="Singh A."/>
            <person name="Wilkins M.J."/>
            <person name="Williams K.H."/>
            <person name="Banfield J.F."/>
        </authorList>
    </citation>
    <scope>NUCLEOTIDE SEQUENCE [LARGE SCALE GENOMIC DNA]</scope>
</reference>
<keyword evidence="2" id="KW-0489">Methyltransferase</keyword>
<dbReference type="SUPFAM" id="SSF53335">
    <property type="entry name" value="S-adenosyl-L-methionine-dependent methyltransferases"/>
    <property type="match status" value="1"/>
</dbReference>
<keyword evidence="2" id="KW-0808">Transferase</keyword>
<dbReference type="EMBL" id="LCHN01000004">
    <property type="protein sequence ID" value="KKT36223.1"/>
    <property type="molecule type" value="Genomic_DNA"/>
</dbReference>
<evidence type="ECO:0000259" key="1">
    <source>
        <dbReference type="Pfam" id="PF05050"/>
    </source>
</evidence>
<dbReference type="AlphaFoldDB" id="A0A0G1GPG4"/>
<dbReference type="NCBIfam" id="TIGR01444">
    <property type="entry name" value="fkbM_fam"/>
    <property type="match status" value="1"/>
</dbReference>
<proteinExistence type="predicted"/>
<dbReference type="Gene3D" id="3.40.50.150">
    <property type="entry name" value="Vaccinia Virus protein VP39"/>
    <property type="match status" value="1"/>
</dbReference>
<evidence type="ECO:0000313" key="3">
    <source>
        <dbReference type="Proteomes" id="UP000034069"/>
    </source>
</evidence>